<name>G7IST8_MEDTR</name>
<keyword evidence="1" id="KW-0808">Transferase</keyword>
<evidence type="ECO:0000313" key="3">
    <source>
        <dbReference type="Proteomes" id="UP000002051"/>
    </source>
</evidence>
<dbReference type="STRING" id="3880.G7IST8"/>
<dbReference type="PaxDb" id="3880-AES65704"/>
<dbReference type="SUPFAM" id="SSF56112">
    <property type="entry name" value="Protein kinase-like (PK-like)"/>
    <property type="match status" value="1"/>
</dbReference>
<gene>
    <name evidence="1" type="ordered locus">MTR_2g045660</name>
</gene>
<dbReference type="GO" id="GO:0016301">
    <property type="term" value="F:kinase activity"/>
    <property type="evidence" value="ECO:0007669"/>
    <property type="project" value="UniProtKB-KW"/>
</dbReference>
<evidence type="ECO:0000313" key="2">
    <source>
        <dbReference type="EnsemblPlants" id="AES65704"/>
    </source>
</evidence>
<reference evidence="1 3" key="1">
    <citation type="journal article" date="2011" name="Nature">
        <title>The Medicago genome provides insight into the evolution of rhizobial symbioses.</title>
        <authorList>
            <person name="Young N.D."/>
            <person name="Debelle F."/>
            <person name="Oldroyd G.E."/>
            <person name="Geurts R."/>
            <person name="Cannon S.B."/>
            <person name="Udvardi M.K."/>
            <person name="Benedito V.A."/>
            <person name="Mayer K.F."/>
            <person name="Gouzy J."/>
            <person name="Schoof H."/>
            <person name="Van de Peer Y."/>
            <person name="Proost S."/>
            <person name="Cook D.R."/>
            <person name="Meyers B.C."/>
            <person name="Spannagl M."/>
            <person name="Cheung F."/>
            <person name="De Mita S."/>
            <person name="Krishnakumar V."/>
            <person name="Gundlach H."/>
            <person name="Zhou S."/>
            <person name="Mudge J."/>
            <person name="Bharti A.K."/>
            <person name="Murray J.D."/>
            <person name="Naoumkina M.A."/>
            <person name="Rosen B."/>
            <person name="Silverstein K.A."/>
            <person name="Tang H."/>
            <person name="Rombauts S."/>
            <person name="Zhao P.X."/>
            <person name="Zhou P."/>
            <person name="Barbe V."/>
            <person name="Bardou P."/>
            <person name="Bechner M."/>
            <person name="Bellec A."/>
            <person name="Berger A."/>
            <person name="Berges H."/>
            <person name="Bidwell S."/>
            <person name="Bisseling T."/>
            <person name="Choisne N."/>
            <person name="Couloux A."/>
            <person name="Denny R."/>
            <person name="Deshpande S."/>
            <person name="Dai X."/>
            <person name="Doyle J.J."/>
            <person name="Dudez A.M."/>
            <person name="Farmer A.D."/>
            <person name="Fouteau S."/>
            <person name="Franken C."/>
            <person name="Gibelin C."/>
            <person name="Gish J."/>
            <person name="Goldstein S."/>
            <person name="Gonzalez A.J."/>
            <person name="Green P.J."/>
            <person name="Hallab A."/>
            <person name="Hartog M."/>
            <person name="Hua A."/>
            <person name="Humphray S.J."/>
            <person name="Jeong D.H."/>
            <person name="Jing Y."/>
            <person name="Jocker A."/>
            <person name="Kenton S.M."/>
            <person name="Kim D.J."/>
            <person name="Klee K."/>
            <person name="Lai H."/>
            <person name="Lang C."/>
            <person name="Lin S."/>
            <person name="Macmil S.L."/>
            <person name="Magdelenat G."/>
            <person name="Matthews L."/>
            <person name="McCorrison J."/>
            <person name="Monaghan E.L."/>
            <person name="Mun J.H."/>
            <person name="Najar F.Z."/>
            <person name="Nicholson C."/>
            <person name="Noirot C."/>
            <person name="O'Bleness M."/>
            <person name="Paule C.R."/>
            <person name="Poulain J."/>
            <person name="Prion F."/>
            <person name="Qin B."/>
            <person name="Qu C."/>
            <person name="Retzel E.F."/>
            <person name="Riddle C."/>
            <person name="Sallet E."/>
            <person name="Samain S."/>
            <person name="Samson N."/>
            <person name="Sanders I."/>
            <person name="Saurat O."/>
            <person name="Scarpelli C."/>
            <person name="Schiex T."/>
            <person name="Segurens B."/>
            <person name="Severin A.J."/>
            <person name="Sherrier D.J."/>
            <person name="Shi R."/>
            <person name="Sims S."/>
            <person name="Singer S.R."/>
            <person name="Sinharoy S."/>
            <person name="Sterck L."/>
            <person name="Viollet A."/>
            <person name="Wang B.B."/>
            <person name="Wang K."/>
            <person name="Wang M."/>
            <person name="Wang X."/>
            <person name="Warfsmann J."/>
            <person name="Weissenbach J."/>
            <person name="White D.D."/>
            <person name="White J.D."/>
            <person name="Wiley G.B."/>
            <person name="Wincker P."/>
            <person name="Xing Y."/>
            <person name="Yang L."/>
            <person name="Yao Z."/>
            <person name="Ying F."/>
            <person name="Zhai J."/>
            <person name="Zhou L."/>
            <person name="Zuber A."/>
            <person name="Denarie J."/>
            <person name="Dixon R.A."/>
            <person name="May G.D."/>
            <person name="Schwartz D.C."/>
            <person name="Rogers J."/>
            <person name="Quetier F."/>
            <person name="Town C.D."/>
            <person name="Roe B.A."/>
        </authorList>
    </citation>
    <scope>NUCLEOTIDE SEQUENCE [LARGE SCALE GENOMIC DNA]</scope>
    <source>
        <strain evidence="1">A17</strain>
        <strain evidence="2 3">cv. Jemalong A17</strain>
    </source>
</reference>
<keyword evidence="1" id="KW-0418">Kinase</keyword>
<protein>
    <submittedName>
        <fullName evidence="1">CBL-interacting kinase</fullName>
    </submittedName>
</protein>
<dbReference type="EMBL" id="CM001218">
    <property type="protein sequence ID" value="AES65704.2"/>
    <property type="molecule type" value="Genomic_DNA"/>
</dbReference>
<reference evidence="2" key="3">
    <citation type="submission" date="2015-04" db="UniProtKB">
        <authorList>
            <consortium name="EnsemblPlants"/>
        </authorList>
    </citation>
    <scope>IDENTIFICATION</scope>
    <source>
        <strain evidence="2">cv. Jemalong A17</strain>
    </source>
</reference>
<proteinExistence type="predicted"/>
<accession>A0A0C3V2W4</accession>
<reference evidence="1 3" key="2">
    <citation type="journal article" date="2014" name="BMC Genomics">
        <title>An improved genome release (version Mt4.0) for the model legume Medicago truncatula.</title>
        <authorList>
            <person name="Tang H."/>
            <person name="Krishnakumar V."/>
            <person name="Bidwell S."/>
            <person name="Rosen B."/>
            <person name="Chan A."/>
            <person name="Zhou S."/>
            <person name="Gentzbittel L."/>
            <person name="Childs K.L."/>
            <person name="Yandell M."/>
            <person name="Gundlach H."/>
            <person name="Mayer K.F."/>
            <person name="Schwartz D.C."/>
            <person name="Town C.D."/>
        </authorList>
    </citation>
    <scope>GENOME REANNOTATION</scope>
    <source>
        <strain evidence="2 3">cv. Jemalong A17</strain>
    </source>
</reference>
<dbReference type="HOGENOM" id="CLU_3053354_0_0_1"/>
<dbReference type="Proteomes" id="UP000002051">
    <property type="component" value="Chromosome 2"/>
</dbReference>
<dbReference type="EnsemblPlants" id="AES65704">
    <property type="protein sequence ID" value="AES65704"/>
    <property type="gene ID" value="MTR_2g045660"/>
</dbReference>
<accession>G7IST8</accession>
<keyword evidence="3" id="KW-1185">Reference proteome</keyword>
<dbReference type="InterPro" id="IPR011009">
    <property type="entry name" value="Kinase-like_dom_sf"/>
</dbReference>
<sequence>MVYYMKISKAEFKCPNCFPIFLGKLLCKMLDSNPNPRISVDKIKQIFFFFLYKY</sequence>
<organism evidence="1 3">
    <name type="scientific">Medicago truncatula</name>
    <name type="common">Barrel medic</name>
    <name type="synonym">Medicago tribuloides</name>
    <dbReference type="NCBI Taxonomy" id="3880"/>
    <lineage>
        <taxon>Eukaryota</taxon>
        <taxon>Viridiplantae</taxon>
        <taxon>Streptophyta</taxon>
        <taxon>Embryophyta</taxon>
        <taxon>Tracheophyta</taxon>
        <taxon>Spermatophyta</taxon>
        <taxon>Magnoliopsida</taxon>
        <taxon>eudicotyledons</taxon>
        <taxon>Gunneridae</taxon>
        <taxon>Pentapetalae</taxon>
        <taxon>rosids</taxon>
        <taxon>fabids</taxon>
        <taxon>Fabales</taxon>
        <taxon>Fabaceae</taxon>
        <taxon>Papilionoideae</taxon>
        <taxon>50 kb inversion clade</taxon>
        <taxon>NPAAA clade</taxon>
        <taxon>Hologalegina</taxon>
        <taxon>IRL clade</taxon>
        <taxon>Trifolieae</taxon>
        <taxon>Medicago</taxon>
    </lineage>
</organism>
<dbReference type="AlphaFoldDB" id="G7IST8"/>
<evidence type="ECO:0000313" key="1">
    <source>
        <dbReference type="EMBL" id="AES65704.2"/>
    </source>
</evidence>